<gene>
    <name evidence="2" type="ORF">HHU12_28645</name>
</gene>
<proteinExistence type="predicted"/>
<accession>A0A7X9XCQ3</accession>
<keyword evidence="1" id="KW-0732">Signal</keyword>
<keyword evidence="3" id="KW-1185">Reference proteome</keyword>
<organism evidence="2 3">
    <name type="scientific">Flammeovirga aprica JL-4</name>
    <dbReference type="NCBI Taxonomy" id="694437"/>
    <lineage>
        <taxon>Bacteria</taxon>
        <taxon>Pseudomonadati</taxon>
        <taxon>Bacteroidota</taxon>
        <taxon>Cytophagia</taxon>
        <taxon>Cytophagales</taxon>
        <taxon>Flammeovirgaceae</taxon>
        <taxon>Flammeovirga</taxon>
    </lineage>
</organism>
<feature type="chain" id="PRO_5031519070" evidence="1">
    <location>
        <begin position="26"/>
        <end position="368"/>
    </location>
</feature>
<protein>
    <submittedName>
        <fullName evidence="2">DUF4837 family protein</fullName>
    </submittedName>
</protein>
<evidence type="ECO:0000313" key="2">
    <source>
        <dbReference type="EMBL" id="NME71968.1"/>
    </source>
</evidence>
<dbReference type="PROSITE" id="PS51257">
    <property type="entry name" value="PROKAR_LIPOPROTEIN"/>
    <property type="match status" value="1"/>
</dbReference>
<sequence length="368" mass="42221">MIKSKTILRNLVLFSLSFFMFSCLSKEGATSDLEKSYLPSAKGKPGEMVLVMDSVQWKPQDGVGADLYKLVLGKSRGVLPQPEPQFTVTQVMPSGFTSILRQARNVLIVTTFDQNTRESAVLRSFFGKGVIEKLRKEQDKFHFIKYDAWAQGQTVELLFAKDEATLREILKDPEKQRMIAEPFHTLETKNLQKAINKTYSRVTDKFLRKNMNVSMKLLDGYKVAQNDENFIWLRHPEQSFDKNIFISKVPYTDQKQFDPAQIIIDRDLLAKQYLYGDPSNQNSFVVTEKLVPVESHKTKIDGRLAVETRGLWKTNNITMGGPFVSYTFTDKSGANLYYVEGFIFAPGMDKRELVREMEAQLKTFKEID</sequence>
<reference evidence="2 3" key="1">
    <citation type="submission" date="2020-04" db="EMBL/GenBank/DDBJ databases">
        <title>Flammeovirga sp. SR4, a novel species isolated from seawater.</title>
        <authorList>
            <person name="Wang X."/>
        </authorList>
    </citation>
    <scope>NUCLEOTIDE SEQUENCE [LARGE SCALE GENOMIC DNA]</scope>
    <source>
        <strain evidence="2 3">ATCC 23126</strain>
    </source>
</reference>
<dbReference type="Pfam" id="PF16125">
    <property type="entry name" value="DUF4837"/>
    <property type="match status" value="1"/>
</dbReference>
<name>A0A7X9XCQ3_9BACT</name>
<comment type="caution">
    <text evidence="2">The sequence shown here is derived from an EMBL/GenBank/DDBJ whole genome shotgun (WGS) entry which is preliminary data.</text>
</comment>
<dbReference type="AlphaFoldDB" id="A0A7X9XCQ3"/>
<feature type="signal peptide" evidence="1">
    <location>
        <begin position="1"/>
        <end position="25"/>
    </location>
</feature>
<evidence type="ECO:0000313" key="3">
    <source>
        <dbReference type="Proteomes" id="UP000576082"/>
    </source>
</evidence>
<dbReference type="RefSeq" id="WP_169660168.1">
    <property type="nucleotide sequence ID" value="NZ_JABANE010000124.1"/>
</dbReference>
<dbReference type="InterPro" id="IPR032286">
    <property type="entry name" value="DUF4837"/>
</dbReference>
<dbReference type="Proteomes" id="UP000576082">
    <property type="component" value="Unassembled WGS sequence"/>
</dbReference>
<evidence type="ECO:0000256" key="1">
    <source>
        <dbReference type="SAM" id="SignalP"/>
    </source>
</evidence>
<dbReference type="EMBL" id="JABANE010000124">
    <property type="protein sequence ID" value="NME71968.1"/>
    <property type="molecule type" value="Genomic_DNA"/>
</dbReference>